<evidence type="ECO:0000313" key="5">
    <source>
        <dbReference type="EMBL" id="KAF0751335.1"/>
    </source>
</evidence>
<evidence type="ECO:0000313" key="6">
    <source>
        <dbReference type="Proteomes" id="UP000478052"/>
    </source>
</evidence>
<evidence type="ECO:0000259" key="3">
    <source>
        <dbReference type="Pfam" id="PF21788"/>
    </source>
</evidence>
<feature type="domain" description="Transposable element P transposase-like GTP-binding insertion" evidence="3">
    <location>
        <begin position="230"/>
        <end position="293"/>
    </location>
</feature>
<dbReference type="InterPro" id="IPR021896">
    <property type="entry name" value="THAP9-like_HTH"/>
</dbReference>
<accession>A0A6G0Y9A3</accession>
<dbReference type="Pfam" id="PF12017">
    <property type="entry name" value="Tnp_P_element"/>
    <property type="match status" value="1"/>
</dbReference>
<feature type="non-terminal residue" evidence="5">
    <location>
        <position position="1"/>
    </location>
</feature>
<dbReference type="InterPro" id="IPR048366">
    <property type="entry name" value="TNP-like_GBD"/>
</dbReference>
<evidence type="ECO:0000259" key="1">
    <source>
        <dbReference type="Pfam" id="PF12017"/>
    </source>
</evidence>
<proteinExistence type="predicted"/>
<name>A0A6G0Y9A3_APHCR</name>
<dbReference type="Pfam" id="PF21787">
    <property type="entry name" value="TNP-like_RNaseH_N"/>
    <property type="match status" value="1"/>
</dbReference>
<evidence type="ECO:0000259" key="4">
    <source>
        <dbReference type="Pfam" id="PF21789"/>
    </source>
</evidence>
<dbReference type="PANTHER" id="PTHR47577">
    <property type="entry name" value="THAP DOMAIN-CONTAINING PROTEIN 6"/>
    <property type="match status" value="1"/>
</dbReference>
<dbReference type="AlphaFoldDB" id="A0A6G0Y9A3"/>
<organism evidence="5 6">
    <name type="scientific">Aphis craccivora</name>
    <name type="common">Cowpea aphid</name>
    <dbReference type="NCBI Taxonomy" id="307492"/>
    <lineage>
        <taxon>Eukaryota</taxon>
        <taxon>Metazoa</taxon>
        <taxon>Ecdysozoa</taxon>
        <taxon>Arthropoda</taxon>
        <taxon>Hexapoda</taxon>
        <taxon>Insecta</taxon>
        <taxon>Pterygota</taxon>
        <taxon>Neoptera</taxon>
        <taxon>Paraneoptera</taxon>
        <taxon>Hemiptera</taxon>
        <taxon>Sternorrhyncha</taxon>
        <taxon>Aphidomorpha</taxon>
        <taxon>Aphidoidea</taxon>
        <taxon>Aphididae</taxon>
        <taxon>Aphidini</taxon>
        <taxon>Aphis</taxon>
        <taxon>Aphis</taxon>
    </lineage>
</organism>
<feature type="domain" description="Transposable element P transposase-like RNase H C-terminal" evidence="4">
    <location>
        <begin position="332"/>
        <end position="366"/>
    </location>
</feature>
<dbReference type="EMBL" id="VUJU01005403">
    <property type="protein sequence ID" value="KAF0751335.1"/>
    <property type="molecule type" value="Genomic_DNA"/>
</dbReference>
<feature type="domain" description="THAP9-like helix-turn-helix" evidence="1">
    <location>
        <begin position="6"/>
        <end position="61"/>
    </location>
</feature>
<dbReference type="Pfam" id="PF21788">
    <property type="entry name" value="TNP-like_GBD"/>
    <property type="match status" value="1"/>
</dbReference>
<keyword evidence="6" id="KW-1185">Reference proteome</keyword>
<comment type="caution">
    <text evidence="5">The sequence shown here is derived from an EMBL/GenBank/DDBJ whole genome shotgun (WGS) entry which is preliminary data.</text>
</comment>
<dbReference type="InterPro" id="IPR048365">
    <property type="entry name" value="TNP-like_RNaseH_N"/>
</dbReference>
<dbReference type="Pfam" id="PF21789">
    <property type="entry name" value="TNP-like_RNaseH_C"/>
    <property type="match status" value="1"/>
</dbReference>
<dbReference type="PANTHER" id="PTHR47577:SF2">
    <property type="entry name" value="THAP DOMAIN CONTAINING 9"/>
    <property type="match status" value="1"/>
</dbReference>
<protein>
    <recommendedName>
        <fullName evidence="7">THAP-type domain-containing protein</fullName>
    </recommendedName>
</protein>
<evidence type="ECO:0008006" key="7">
    <source>
        <dbReference type="Google" id="ProtNLM"/>
    </source>
</evidence>
<evidence type="ECO:0000259" key="2">
    <source>
        <dbReference type="Pfam" id="PF21787"/>
    </source>
</evidence>
<dbReference type="OrthoDB" id="6621548at2759"/>
<dbReference type="Proteomes" id="UP000478052">
    <property type="component" value="Unassembled WGS sequence"/>
</dbReference>
<dbReference type="InterPro" id="IPR048367">
    <property type="entry name" value="TNP-like_RNaseH_C"/>
</dbReference>
<reference evidence="5 6" key="1">
    <citation type="submission" date="2019-08" db="EMBL/GenBank/DDBJ databases">
        <title>Whole genome of Aphis craccivora.</title>
        <authorList>
            <person name="Voronova N.V."/>
            <person name="Shulinski R.S."/>
            <person name="Bandarenka Y.V."/>
            <person name="Zhorov D.G."/>
            <person name="Warner D."/>
        </authorList>
    </citation>
    <scope>NUCLEOTIDE SEQUENCE [LARGE SCALE GENOMIC DNA]</scope>
    <source>
        <strain evidence="5">180601</strain>
        <tissue evidence="5">Whole Body</tissue>
    </source>
</reference>
<feature type="domain" description="Transposable element P transposase-like RNase H" evidence="2">
    <location>
        <begin position="102"/>
        <end position="179"/>
    </location>
</feature>
<sequence>ALGSDVLERLVKNGLAGKKQSFSSELKQFSVTLQYYSPKAYTYTRKVFNNLLPGPRTLRRWYMVVDGNPGFTAEAFEAISKQAKENIVCCNLVIDEMSQYAYDNDNIPLAKNALVFLAVGINGYWKMPIAYFLIDGLNGKERSNLLMKAIDLLNETGVKLCSITFDGASVNTKMCTELGVHFDIDYPEAYIVDDRKEKVYVFYNPAHMLKLIRNAWNNKTIILNSKEEEINWNEVMNVRLAAQTLSDSVADALNYLTKCNDRFLKASPTSKFIKYINNAFDILNSRSKFSKKSYSKAISDETINQFIDFMNSFIQYIKGLKFQNGVKDILTYKISQDHIETTFSAIRSRLGYNNNPTCRQFKAAYKRILVHNDIVGSQFGNCTLLDNTKNLTVDSSVKEKELVFKLNETWVKNSHILDHDYFDSYINITKFIEDTSEYIAGFVVKKILKQITCSTCQASLTVSSNNCNSLISIKNRGSLIIPSNNVVKVCQETESIIRSHPCPDQESFLDSHQD</sequence>
<gene>
    <name evidence="5" type="ORF">FWK35_00022449</name>
</gene>